<accession>A0A1I6LNP9</accession>
<keyword evidence="1" id="KW-0812">Transmembrane</keyword>
<feature type="transmembrane region" description="Helical" evidence="1">
    <location>
        <begin position="12"/>
        <end position="31"/>
    </location>
</feature>
<keyword evidence="1" id="KW-0472">Membrane</keyword>
<sequence>MRLVRVKWVKLLFELPGEILLFLLFKAFLWLHNIN</sequence>
<keyword evidence="3" id="KW-1185">Reference proteome</keyword>
<organism evidence="2 3">
    <name type="scientific">Granulicella pectinivorans</name>
    <dbReference type="NCBI Taxonomy" id="474950"/>
    <lineage>
        <taxon>Bacteria</taxon>
        <taxon>Pseudomonadati</taxon>
        <taxon>Acidobacteriota</taxon>
        <taxon>Terriglobia</taxon>
        <taxon>Terriglobales</taxon>
        <taxon>Acidobacteriaceae</taxon>
        <taxon>Granulicella</taxon>
    </lineage>
</organism>
<reference evidence="2 3" key="1">
    <citation type="submission" date="2016-10" db="EMBL/GenBank/DDBJ databases">
        <authorList>
            <person name="de Groot N.N."/>
        </authorList>
    </citation>
    <scope>NUCLEOTIDE SEQUENCE [LARGE SCALE GENOMIC DNA]</scope>
    <source>
        <strain evidence="2 3">DSM 21001</strain>
    </source>
</reference>
<evidence type="ECO:0000256" key="1">
    <source>
        <dbReference type="SAM" id="Phobius"/>
    </source>
</evidence>
<keyword evidence="1" id="KW-1133">Transmembrane helix</keyword>
<evidence type="ECO:0000313" key="3">
    <source>
        <dbReference type="Proteomes" id="UP000199024"/>
    </source>
</evidence>
<protein>
    <submittedName>
        <fullName evidence="2">Uncharacterized protein</fullName>
    </submittedName>
</protein>
<dbReference type="AlphaFoldDB" id="A0A1I6LNP9"/>
<gene>
    <name evidence="2" type="ORF">SAMN05421771_1037</name>
</gene>
<evidence type="ECO:0000313" key="2">
    <source>
        <dbReference type="EMBL" id="SFS05124.1"/>
    </source>
</evidence>
<proteinExistence type="predicted"/>
<dbReference type="EMBL" id="FOZL01000001">
    <property type="protein sequence ID" value="SFS05124.1"/>
    <property type="molecule type" value="Genomic_DNA"/>
</dbReference>
<dbReference type="Proteomes" id="UP000199024">
    <property type="component" value="Unassembled WGS sequence"/>
</dbReference>
<name>A0A1I6LNP9_9BACT</name>